<feature type="region of interest" description="Disordered" evidence="15">
    <location>
        <begin position="218"/>
        <end position="240"/>
    </location>
</feature>
<organism evidence="19 20">
    <name type="scientific">Ciceribacter naphthalenivorans</name>
    <dbReference type="NCBI Taxonomy" id="1118451"/>
    <lineage>
        <taxon>Bacteria</taxon>
        <taxon>Pseudomonadati</taxon>
        <taxon>Pseudomonadota</taxon>
        <taxon>Alphaproteobacteria</taxon>
        <taxon>Hyphomicrobiales</taxon>
        <taxon>Rhizobiaceae</taxon>
        <taxon>Ciceribacter</taxon>
    </lineage>
</organism>
<dbReference type="SUPFAM" id="SSF56935">
    <property type="entry name" value="Porins"/>
    <property type="match status" value="1"/>
</dbReference>
<dbReference type="EMBL" id="BJZP01000003">
    <property type="protein sequence ID" value="GEO83997.1"/>
    <property type="molecule type" value="Genomic_DNA"/>
</dbReference>
<dbReference type="InterPro" id="IPR012910">
    <property type="entry name" value="Plug_dom"/>
</dbReference>
<dbReference type="InterPro" id="IPR039426">
    <property type="entry name" value="TonB-dep_rcpt-like"/>
</dbReference>
<gene>
    <name evidence="19" type="ORF">RNA01_09290</name>
</gene>
<feature type="chain" id="PRO_5021825962" evidence="16">
    <location>
        <begin position="28"/>
        <end position="727"/>
    </location>
</feature>
<keyword evidence="9 19" id="KW-0675">Receptor</keyword>
<name>A0A512HEY9_9HYPH</name>
<keyword evidence="10 11" id="KW-0998">Cell outer membrane</keyword>
<dbReference type="PANTHER" id="PTHR30069:SF29">
    <property type="entry name" value="HEMOGLOBIN AND HEMOGLOBIN-HAPTOGLOBIN-BINDING PROTEIN 1-RELATED"/>
    <property type="match status" value="1"/>
</dbReference>
<feature type="short sequence motif" description="TonB C-terminal box" evidence="13">
    <location>
        <begin position="710"/>
        <end position="727"/>
    </location>
</feature>
<dbReference type="InterPro" id="IPR010949">
    <property type="entry name" value="TonB_Hb/transfer/lactofer_rcpt"/>
</dbReference>
<evidence type="ECO:0000256" key="6">
    <source>
        <dbReference type="ARBA" id="ARBA00022729"/>
    </source>
</evidence>
<evidence type="ECO:0000259" key="18">
    <source>
        <dbReference type="Pfam" id="PF07715"/>
    </source>
</evidence>
<evidence type="ECO:0000259" key="17">
    <source>
        <dbReference type="Pfam" id="PF00593"/>
    </source>
</evidence>
<keyword evidence="3 11" id="KW-0813">Transport</keyword>
<feature type="domain" description="TonB-dependent receptor plug" evidence="18">
    <location>
        <begin position="58"/>
        <end position="162"/>
    </location>
</feature>
<dbReference type="Gene3D" id="2.40.170.20">
    <property type="entry name" value="TonB-dependent receptor, beta-barrel domain"/>
    <property type="match status" value="1"/>
</dbReference>
<dbReference type="GO" id="GO:0015232">
    <property type="term" value="F:heme transmembrane transporter activity"/>
    <property type="evidence" value="ECO:0007669"/>
    <property type="project" value="InterPro"/>
</dbReference>
<dbReference type="GO" id="GO:0015344">
    <property type="term" value="F:siderophore uptake transmembrane transporter activity"/>
    <property type="evidence" value="ECO:0007669"/>
    <property type="project" value="TreeGrafter"/>
</dbReference>
<dbReference type="PROSITE" id="PS01156">
    <property type="entry name" value="TONB_DEPENDENT_REC_2"/>
    <property type="match status" value="1"/>
</dbReference>
<comment type="subcellular location">
    <subcellularLocation>
        <location evidence="1 11">Cell outer membrane</location>
        <topology evidence="1 11">Multi-pass membrane protein</topology>
    </subcellularLocation>
</comment>
<dbReference type="PANTHER" id="PTHR30069">
    <property type="entry name" value="TONB-DEPENDENT OUTER MEMBRANE RECEPTOR"/>
    <property type="match status" value="1"/>
</dbReference>
<dbReference type="PROSITE" id="PS52016">
    <property type="entry name" value="TONB_DEPENDENT_REC_3"/>
    <property type="match status" value="1"/>
</dbReference>
<evidence type="ECO:0000256" key="9">
    <source>
        <dbReference type="ARBA" id="ARBA00023170"/>
    </source>
</evidence>
<comment type="similarity">
    <text evidence="2 11 14">Belongs to the TonB-dependent receptor family.</text>
</comment>
<evidence type="ECO:0000256" key="10">
    <source>
        <dbReference type="ARBA" id="ARBA00023237"/>
    </source>
</evidence>
<evidence type="ECO:0000256" key="15">
    <source>
        <dbReference type="SAM" id="MobiDB-lite"/>
    </source>
</evidence>
<dbReference type="NCBIfam" id="TIGR01786">
    <property type="entry name" value="TonB-hemlactrns"/>
    <property type="match status" value="1"/>
</dbReference>
<dbReference type="InterPro" id="IPR011276">
    <property type="entry name" value="TonB_haem/Hb_rcpt"/>
</dbReference>
<evidence type="ECO:0000256" key="3">
    <source>
        <dbReference type="ARBA" id="ARBA00022448"/>
    </source>
</evidence>
<evidence type="ECO:0000256" key="13">
    <source>
        <dbReference type="PROSITE-ProRule" id="PRU10144"/>
    </source>
</evidence>
<evidence type="ECO:0000256" key="1">
    <source>
        <dbReference type="ARBA" id="ARBA00004571"/>
    </source>
</evidence>
<keyword evidence="5 11" id="KW-0812">Transmembrane</keyword>
<keyword evidence="6 16" id="KW-0732">Signal</keyword>
<dbReference type="InterPro" id="IPR010916">
    <property type="entry name" value="TonB_box_CS"/>
</dbReference>
<dbReference type="GO" id="GO:0009279">
    <property type="term" value="C:cell outer membrane"/>
    <property type="evidence" value="ECO:0007669"/>
    <property type="project" value="UniProtKB-SubCell"/>
</dbReference>
<dbReference type="InterPro" id="IPR036942">
    <property type="entry name" value="Beta-barrel_TonB_sf"/>
</dbReference>
<evidence type="ECO:0000256" key="4">
    <source>
        <dbReference type="ARBA" id="ARBA00022452"/>
    </source>
</evidence>
<feature type="short sequence motif" description="TonB box" evidence="12">
    <location>
        <begin position="44"/>
        <end position="50"/>
    </location>
</feature>
<dbReference type="InterPro" id="IPR010917">
    <property type="entry name" value="TonB_rcpt_CS"/>
</dbReference>
<evidence type="ECO:0000256" key="11">
    <source>
        <dbReference type="PROSITE-ProRule" id="PRU01360"/>
    </source>
</evidence>
<keyword evidence="7 12" id="KW-0798">TonB box</keyword>
<feature type="signal peptide" evidence="16">
    <location>
        <begin position="1"/>
        <end position="27"/>
    </location>
</feature>
<dbReference type="InterPro" id="IPR000531">
    <property type="entry name" value="Beta-barrel_TonB"/>
</dbReference>
<comment type="caution">
    <text evidence="19">The sequence shown here is derived from an EMBL/GenBank/DDBJ whole genome shotgun (WGS) entry which is preliminary data.</text>
</comment>
<dbReference type="Pfam" id="PF00593">
    <property type="entry name" value="TonB_dep_Rec_b-barrel"/>
    <property type="match status" value="1"/>
</dbReference>
<keyword evidence="8 11" id="KW-0472">Membrane</keyword>
<evidence type="ECO:0000256" key="12">
    <source>
        <dbReference type="PROSITE-ProRule" id="PRU10143"/>
    </source>
</evidence>
<reference evidence="19 20" key="1">
    <citation type="submission" date="2019-07" db="EMBL/GenBank/DDBJ databases">
        <title>Whole genome shotgun sequence of Rhizobium naphthalenivorans NBRC 107585.</title>
        <authorList>
            <person name="Hosoyama A."/>
            <person name="Uohara A."/>
            <person name="Ohji S."/>
            <person name="Ichikawa N."/>
        </authorList>
    </citation>
    <scope>NUCLEOTIDE SEQUENCE [LARGE SCALE GENOMIC DNA]</scope>
    <source>
        <strain evidence="19 20">NBRC 107585</strain>
    </source>
</reference>
<dbReference type="RefSeq" id="WP_147178789.1">
    <property type="nucleotide sequence ID" value="NZ_BJZP01000003.1"/>
</dbReference>
<dbReference type="Proteomes" id="UP000321717">
    <property type="component" value="Unassembled WGS sequence"/>
</dbReference>
<evidence type="ECO:0000256" key="16">
    <source>
        <dbReference type="SAM" id="SignalP"/>
    </source>
</evidence>
<evidence type="ECO:0000256" key="7">
    <source>
        <dbReference type="ARBA" id="ARBA00023077"/>
    </source>
</evidence>
<keyword evidence="4 11" id="KW-1134">Transmembrane beta strand</keyword>
<dbReference type="AlphaFoldDB" id="A0A512HEY9"/>
<dbReference type="NCBIfam" id="TIGR01785">
    <property type="entry name" value="TonB-hemin"/>
    <property type="match status" value="1"/>
</dbReference>
<dbReference type="PROSITE" id="PS00430">
    <property type="entry name" value="TONB_DEPENDENT_REC_1"/>
    <property type="match status" value="1"/>
</dbReference>
<dbReference type="CDD" id="cd01347">
    <property type="entry name" value="ligand_gated_channel"/>
    <property type="match status" value="1"/>
</dbReference>
<evidence type="ECO:0000313" key="20">
    <source>
        <dbReference type="Proteomes" id="UP000321717"/>
    </source>
</evidence>
<evidence type="ECO:0000256" key="2">
    <source>
        <dbReference type="ARBA" id="ARBA00009810"/>
    </source>
</evidence>
<accession>A0A512HEY9</accession>
<dbReference type="Gene3D" id="2.170.130.10">
    <property type="entry name" value="TonB-dependent receptor, plug domain"/>
    <property type="match status" value="1"/>
</dbReference>
<proteinExistence type="inferred from homology"/>
<evidence type="ECO:0000256" key="5">
    <source>
        <dbReference type="ARBA" id="ARBA00022692"/>
    </source>
</evidence>
<sequence>MVVRHFRPLLLTCTALVAVAPGFSALAQQADASGSAAGDTQLETIVVKGKRVAQGSVADTPLATQTTQDDIAKKEIDSLEDLGNTTEPGVTFVEATQSVNIRGLEDDRVLTTIDGIPIPYLSDLVRSSFGGANSYDFSSLSSIDILRGADSSRAGSGALGGAVLLRTLEPEDLIGEGKDFGGVAKTTYDSSDQSFGGSLAVAKKVDNTSVLLQGSYKKGHEQETGGDVGGYGSTRTEANPEDYDKTNVLFKIRQDLEGGHQIGITAERYDFDSTTNLKGTQGSTYAKDNYDEISDNTRNRVSLDYRYEAIAEDSLIDAAFATLYWQKTERKEGTDGYRNTAPIGDYSRISTNEEEAFGFAGYIYSDFATGMLQHRLTIGTDLSFATTTQFARGEDSCDVTYVPTCAYFHNNQADMPETDSKRIGLYAEDRIEIGSSGFSLTPGLRFDWYDYDPQETAGYENNSGYSGLPDGQSDWALSPKLRAGWQARPDVELFTQFATGFKAPNVSQLYSNFDNGPLYRQVGNPDLEAESSYGFEVGANLGDEDFGGRVTAFTTRYKDFIDTATVPLAGYMLGSFEFFNRGNVRISGVEVRAQKKFANGFSAHGSVAYAYGEDLDSNEVLGSVPPLKAIIGLGYETENWGTDVSLIAAAAVDEDSTASSKPAGYGIVNLTGWWEPEQVQGLRVQAGVYNVFDKTYFDALEVKDVANASELYSQAGRYFKFSVTQKF</sequence>
<evidence type="ECO:0000256" key="8">
    <source>
        <dbReference type="ARBA" id="ARBA00023136"/>
    </source>
</evidence>
<feature type="domain" description="TonB-dependent receptor-like beta-barrel" evidence="17">
    <location>
        <begin position="256"/>
        <end position="691"/>
    </location>
</feature>
<dbReference type="GO" id="GO:0044718">
    <property type="term" value="P:siderophore transmembrane transport"/>
    <property type="evidence" value="ECO:0007669"/>
    <property type="project" value="TreeGrafter"/>
</dbReference>
<dbReference type="Pfam" id="PF07715">
    <property type="entry name" value="Plug"/>
    <property type="match status" value="1"/>
</dbReference>
<evidence type="ECO:0000313" key="19">
    <source>
        <dbReference type="EMBL" id="GEO83997.1"/>
    </source>
</evidence>
<dbReference type="OrthoDB" id="9796221at2"/>
<evidence type="ECO:0000256" key="14">
    <source>
        <dbReference type="RuleBase" id="RU003357"/>
    </source>
</evidence>
<dbReference type="InterPro" id="IPR037066">
    <property type="entry name" value="Plug_dom_sf"/>
</dbReference>
<keyword evidence="20" id="KW-1185">Reference proteome</keyword>
<protein>
    <submittedName>
        <fullName evidence="19">TonB-dependent receptor</fullName>
    </submittedName>
</protein>